<dbReference type="PhylomeDB" id="A0A0A2JFV0"/>
<accession>A0A0A2JFV0</accession>
<dbReference type="VEuPathDB" id="FungiDB:PEXP_067650"/>
<organism evidence="2 3">
    <name type="scientific">Penicillium expansum</name>
    <name type="common">Blue mold rot fungus</name>
    <dbReference type="NCBI Taxonomy" id="27334"/>
    <lineage>
        <taxon>Eukaryota</taxon>
        <taxon>Fungi</taxon>
        <taxon>Dikarya</taxon>
        <taxon>Ascomycota</taxon>
        <taxon>Pezizomycotina</taxon>
        <taxon>Eurotiomycetes</taxon>
        <taxon>Eurotiomycetidae</taxon>
        <taxon>Eurotiales</taxon>
        <taxon>Aspergillaceae</taxon>
        <taxon>Penicillium</taxon>
    </lineage>
</organism>
<protein>
    <submittedName>
        <fullName evidence="2">Uncharacterized protein</fullName>
    </submittedName>
</protein>
<evidence type="ECO:0000256" key="1">
    <source>
        <dbReference type="SAM" id="MobiDB-lite"/>
    </source>
</evidence>
<dbReference type="AlphaFoldDB" id="A0A0A2JFV0"/>
<dbReference type="GeneID" id="27678867"/>
<keyword evidence="3" id="KW-1185">Reference proteome</keyword>
<feature type="compositionally biased region" description="Basic and acidic residues" evidence="1">
    <location>
        <begin position="176"/>
        <end position="191"/>
    </location>
</feature>
<sequence>MRRYQQHTHASWHRAYADKFDCPWCQTPHRAETPQNQNHNRKQSAKGSDNGRASRANATSTPVGRRIAPKSSGIPIEDNAAHTPIEPQTPDSALDANHEETPELESDSNYGRYNMGRTAMHDGLSTADTLRPPLPEEWTKETEDREHSTAEWTPPAVEDWRSGLDTTGEVQISGDKTIDSPELNVREVEES</sequence>
<feature type="region of interest" description="Disordered" evidence="1">
    <location>
        <begin position="28"/>
        <end position="111"/>
    </location>
</feature>
<evidence type="ECO:0000313" key="3">
    <source>
        <dbReference type="Proteomes" id="UP000030143"/>
    </source>
</evidence>
<dbReference type="Proteomes" id="UP000030143">
    <property type="component" value="Unassembled WGS sequence"/>
</dbReference>
<comment type="caution">
    <text evidence="2">The sequence shown here is derived from an EMBL/GenBank/DDBJ whole genome shotgun (WGS) entry which is preliminary data.</text>
</comment>
<gene>
    <name evidence="2" type="ORF">PEX2_061760</name>
</gene>
<evidence type="ECO:0000313" key="2">
    <source>
        <dbReference type="EMBL" id="KGO53568.1"/>
    </source>
</evidence>
<proteinExistence type="predicted"/>
<dbReference type="OrthoDB" id="4336208at2759"/>
<dbReference type="RefSeq" id="XP_016596170.1">
    <property type="nucleotide sequence ID" value="XM_016743447.1"/>
</dbReference>
<reference evidence="2 3" key="1">
    <citation type="journal article" date="2015" name="Mol. Plant Microbe Interact.">
        <title>Genome, transcriptome, and functional analyses of Penicillium expansum provide new insights into secondary metabolism and pathogenicity.</title>
        <authorList>
            <person name="Ballester A.R."/>
            <person name="Marcet-Houben M."/>
            <person name="Levin E."/>
            <person name="Sela N."/>
            <person name="Selma-Lazaro C."/>
            <person name="Carmona L."/>
            <person name="Wisniewski M."/>
            <person name="Droby S."/>
            <person name="Gonzalez-Candelas L."/>
            <person name="Gabaldon T."/>
        </authorList>
    </citation>
    <scope>NUCLEOTIDE SEQUENCE [LARGE SCALE GENOMIC DNA]</scope>
    <source>
        <strain evidence="2 3">MD-8</strain>
    </source>
</reference>
<dbReference type="HOGENOM" id="CLU_1461786_0_0_1"/>
<feature type="compositionally biased region" description="Basic and acidic residues" evidence="1">
    <location>
        <begin position="137"/>
        <end position="149"/>
    </location>
</feature>
<feature type="region of interest" description="Disordered" evidence="1">
    <location>
        <begin position="123"/>
        <end position="191"/>
    </location>
</feature>
<dbReference type="EMBL" id="JQFZ01000250">
    <property type="protein sequence ID" value="KGO53568.1"/>
    <property type="molecule type" value="Genomic_DNA"/>
</dbReference>
<name>A0A0A2JFV0_PENEN</name>